<evidence type="ECO:0000256" key="16">
    <source>
        <dbReference type="ARBA" id="ARBA00048914"/>
    </source>
</evidence>
<dbReference type="UniPathway" id="UPA00219"/>
<evidence type="ECO:0000313" key="20">
    <source>
        <dbReference type="Proteomes" id="UP000273154"/>
    </source>
</evidence>
<keyword evidence="15 17" id="KW-0961">Cell wall biogenesis/degradation</keyword>
<feature type="active site" evidence="17">
    <location>
        <position position="178"/>
    </location>
</feature>
<name>A0A3G9K5H2_9ACTN</name>
<dbReference type="Proteomes" id="UP000273154">
    <property type="component" value="Chromosome"/>
</dbReference>
<dbReference type="InterPro" id="IPR036635">
    <property type="entry name" value="MurB_C_sf"/>
</dbReference>
<dbReference type="HAMAP" id="MF_00037">
    <property type="entry name" value="MurB"/>
    <property type="match status" value="1"/>
</dbReference>
<dbReference type="EMBL" id="AP019367">
    <property type="protein sequence ID" value="BBH50052.1"/>
    <property type="molecule type" value="Genomic_DNA"/>
</dbReference>
<organism evidence="19 20">
    <name type="scientific">Parolsenella catena</name>
    <dbReference type="NCBI Taxonomy" id="2003188"/>
    <lineage>
        <taxon>Bacteria</taxon>
        <taxon>Bacillati</taxon>
        <taxon>Actinomycetota</taxon>
        <taxon>Coriobacteriia</taxon>
        <taxon>Coriobacteriales</taxon>
        <taxon>Atopobiaceae</taxon>
        <taxon>Parolsenella</taxon>
    </lineage>
</organism>
<sequence length="306" mass="32114">MSLYNAYLALSGAVDADITRDERMSHRTSYRIGGPAAMLAVCHTISALQRVIEVLTSQDVDWVVVGKGSNLLVADEGFDGCVIVLGRDFSHVEASSEAATVCAGAAVPLSKVVQTAAKASLTGLEFACGIPGTLGGAISMDAGTRREWIGHRVESLVVLRPGTGLMRRLGSEVEWGYRWCGLGPSDIVLEATLALAHGERAAIDAQMEALFSRRRSTQPMGKPSCGSVFRNPAGAKGAARLVEDCGLKGYAVGGAQVSKVHANFIVNNGSATAADVLAVMRTMHDRVREATGVDLQPEVKFLGSAS</sequence>
<dbReference type="Gene3D" id="3.90.78.10">
    <property type="entry name" value="UDP-N-acetylenolpyruvoylglucosamine reductase, C-terminal domain"/>
    <property type="match status" value="1"/>
</dbReference>
<evidence type="ECO:0000256" key="3">
    <source>
        <dbReference type="ARBA" id="ARBA00004496"/>
    </source>
</evidence>
<keyword evidence="9 17" id="KW-0274">FAD</keyword>
<dbReference type="EC" id="1.3.1.98" evidence="17"/>
<dbReference type="Gene3D" id="3.30.43.10">
    <property type="entry name" value="Uridine Diphospho-n-acetylenolpyruvylglucosamine Reductase, domain 2"/>
    <property type="match status" value="1"/>
</dbReference>
<evidence type="ECO:0000256" key="7">
    <source>
        <dbReference type="ARBA" id="ARBA00022618"/>
    </source>
</evidence>
<dbReference type="PANTHER" id="PTHR21071">
    <property type="entry name" value="UDP-N-ACETYLENOLPYRUVOYLGLUCOSAMINE REDUCTASE"/>
    <property type="match status" value="1"/>
</dbReference>
<comment type="catalytic activity">
    <reaction evidence="16 17">
        <text>UDP-N-acetyl-alpha-D-muramate + NADP(+) = UDP-N-acetyl-3-O-(1-carboxyvinyl)-alpha-D-glucosamine + NADPH + H(+)</text>
        <dbReference type="Rhea" id="RHEA:12248"/>
        <dbReference type="ChEBI" id="CHEBI:15378"/>
        <dbReference type="ChEBI" id="CHEBI:57783"/>
        <dbReference type="ChEBI" id="CHEBI:58349"/>
        <dbReference type="ChEBI" id="CHEBI:68483"/>
        <dbReference type="ChEBI" id="CHEBI:70757"/>
        <dbReference type="EC" id="1.3.1.98"/>
    </reaction>
</comment>
<evidence type="ECO:0000256" key="11">
    <source>
        <dbReference type="ARBA" id="ARBA00022960"/>
    </source>
</evidence>
<feature type="domain" description="FAD-binding PCMH-type" evidence="18">
    <location>
        <begin position="31"/>
        <end position="198"/>
    </location>
</feature>
<evidence type="ECO:0000256" key="4">
    <source>
        <dbReference type="ARBA" id="ARBA00004752"/>
    </source>
</evidence>
<keyword evidence="13 17" id="KW-0560">Oxidoreductase</keyword>
<dbReference type="SUPFAM" id="SSF56194">
    <property type="entry name" value="Uridine diphospho-N-Acetylenolpyruvylglucosamine reductase, MurB, C-terminal domain"/>
    <property type="match status" value="1"/>
</dbReference>
<dbReference type="GO" id="GO:0071555">
    <property type="term" value="P:cell wall organization"/>
    <property type="evidence" value="ECO:0007669"/>
    <property type="project" value="UniProtKB-KW"/>
</dbReference>
<dbReference type="GO" id="GO:0005829">
    <property type="term" value="C:cytosol"/>
    <property type="evidence" value="ECO:0007669"/>
    <property type="project" value="TreeGrafter"/>
</dbReference>
<dbReference type="RefSeq" id="WP_126421575.1">
    <property type="nucleotide sequence ID" value="NZ_AP019367.1"/>
</dbReference>
<dbReference type="GO" id="GO:0071949">
    <property type="term" value="F:FAD binding"/>
    <property type="evidence" value="ECO:0007669"/>
    <property type="project" value="InterPro"/>
</dbReference>
<evidence type="ECO:0000256" key="14">
    <source>
        <dbReference type="ARBA" id="ARBA00023306"/>
    </source>
</evidence>
<dbReference type="GO" id="GO:0008360">
    <property type="term" value="P:regulation of cell shape"/>
    <property type="evidence" value="ECO:0007669"/>
    <property type="project" value="UniProtKB-KW"/>
</dbReference>
<evidence type="ECO:0000256" key="1">
    <source>
        <dbReference type="ARBA" id="ARBA00001974"/>
    </source>
</evidence>
<comment type="cofactor">
    <cofactor evidence="1 17">
        <name>FAD</name>
        <dbReference type="ChEBI" id="CHEBI:57692"/>
    </cofactor>
</comment>
<dbReference type="SUPFAM" id="SSF56176">
    <property type="entry name" value="FAD-binding/transporter-associated domain-like"/>
    <property type="match status" value="1"/>
</dbReference>
<accession>A0A3G9K5H2</accession>
<comment type="similarity">
    <text evidence="5 17">Belongs to the MurB family.</text>
</comment>
<evidence type="ECO:0000256" key="9">
    <source>
        <dbReference type="ARBA" id="ARBA00022827"/>
    </source>
</evidence>
<dbReference type="OrthoDB" id="9804753at2"/>
<evidence type="ECO:0000256" key="13">
    <source>
        <dbReference type="ARBA" id="ARBA00023002"/>
    </source>
</evidence>
<gene>
    <name evidence="19" type="primary">murB_1</name>
    <name evidence="17" type="synonym">murB</name>
    <name evidence="19" type="ORF">Pcatena_06390</name>
</gene>
<dbReference type="GO" id="GO:0008762">
    <property type="term" value="F:UDP-N-acetylmuramate dehydrogenase activity"/>
    <property type="evidence" value="ECO:0007669"/>
    <property type="project" value="UniProtKB-UniRule"/>
</dbReference>
<dbReference type="PANTHER" id="PTHR21071:SF4">
    <property type="entry name" value="UDP-N-ACETYLENOLPYRUVOYLGLUCOSAMINE REDUCTASE"/>
    <property type="match status" value="1"/>
</dbReference>
<proteinExistence type="inferred from homology"/>
<keyword evidence="8 17" id="KW-0285">Flavoprotein</keyword>
<protein>
    <recommendedName>
        <fullName evidence="17">UDP-N-acetylenolpyruvoylglucosamine reductase</fullName>
        <ecNumber evidence="17">1.3.1.98</ecNumber>
    </recommendedName>
    <alternativeName>
        <fullName evidence="17">UDP-N-acetylmuramate dehydrogenase</fullName>
    </alternativeName>
</protein>
<keyword evidence="12 17" id="KW-0573">Peptidoglycan synthesis</keyword>
<evidence type="ECO:0000256" key="15">
    <source>
        <dbReference type="ARBA" id="ARBA00023316"/>
    </source>
</evidence>
<feature type="active site" description="Proton donor" evidence="17">
    <location>
        <position position="227"/>
    </location>
</feature>
<dbReference type="InterPro" id="IPR036318">
    <property type="entry name" value="FAD-bd_PCMH-like_sf"/>
</dbReference>
<keyword evidence="14 17" id="KW-0131">Cell cycle</keyword>
<reference evidence="20" key="1">
    <citation type="submission" date="2018-11" db="EMBL/GenBank/DDBJ databases">
        <title>Comparative genomics of Parolsenella catena and Libanicoccus massiliensis: Reclassification of Libanicoccus massiliensis as Parolsenella massiliensis comb. nov.</title>
        <authorList>
            <person name="Sakamoto M."/>
            <person name="Ikeyama N."/>
            <person name="Murakami T."/>
            <person name="Mori H."/>
            <person name="Yuki M."/>
            <person name="Ohkuma M."/>
        </authorList>
    </citation>
    <scope>NUCLEOTIDE SEQUENCE [LARGE SCALE GENOMIC DNA]</scope>
    <source>
        <strain evidence="20">JCM 31932</strain>
    </source>
</reference>
<dbReference type="InterPro" id="IPR016167">
    <property type="entry name" value="FAD-bd_PCMH_sub1"/>
</dbReference>
<dbReference type="NCBIfam" id="NF010480">
    <property type="entry name" value="PRK13905.1"/>
    <property type="match status" value="1"/>
</dbReference>
<dbReference type="Pfam" id="PF02873">
    <property type="entry name" value="MurB_C"/>
    <property type="match status" value="1"/>
</dbReference>
<comment type="function">
    <text evidence="2 17">Cell wall formation.</text>
</comment>
<dbReference type="InterPro" id="IPR016169">
    <property type="entry name" value="FAD-bd_PCMH_sub2"/>
</dbReference>
<keyword evidence="7 17" id="KW-0132">Cell division</keyword>
<dbReference type="NCBIfam" id="TIGR00179">
    <property type="entry name" value="murB"/>
    <property type="match status" value="1"/>
</dbReference>
<dbReference type="InterPro" id="IPR006094">
    <property type="entry name" value="Oxid_FAD_bind_N"/>
</dbReference>
<evidence type="ECO:0000256" key="8">
    <source>
        <dbReference type="ARBA" id="ARBA00022630"/>
    </source>
</evidence>
<dbReference type="Gene3D" id="3.30.465.10">
    <property type="match status" value="1"/>
</dbReference>
<evidence type="ECO:0000313" key="19">
    <source>
        <dbReference type="EMBL" id="BBH50052.1"/>
    </source>
</evidence>
<evidence type="ECO:0000256" key="17">
    <source>
        <dbReference type="HAMAP-Rule" id="MF_00037"/>
    </source>
</evidence>
<dbReference type="InterPro" id="IPR011601">
    <property type="entry name" value="MurB_C"/>
</dbReference>
<evidence type="ECO:0000256" key="12">
    <source>
        <dbReference type="ARBA" id="ARBA00022984"/>
    </source>
</evidence>
<evidence type="ECO:0000256" key="6">
    <source>
        <dbReference type="ARBA" id="ARBA00022490"/>
    </source>
</evidence>
<dbReference type="AlphaFoldDB" id="A0A3G9K5H2"/>
<keyword evidence="20" id="KW-1185">Reference proteome</keyword>
<dbReference type="InterPro" id="IPR003170">
    <property type="entry name" value="MurB"/>
</dbReference>
<evidence type="ECO:0000259" key="18">
    <source>
        <dbReference type="PROSITE" id="PS51387"/>
    </source>
</evidence>
<evidence type="ECO:0000256" key="2">
    <source>
        <dbReference type="ARBA" id="ARBA00003921"/>
    </source>
</evidence>
<evidence type="ECO:0000256" key="10">
    <source>
        <dbReference type="ARBA" id="ARBA00022857"/>
    </source>
</evidence>
<feature type="active site" evidence="17">
    <location>
        <position position="298"/>
    </location>
</feature>
<keyword evidence="11 17" id="KW-0133">Cell shape</keyword>
<comment type="subcellular location">
    <subcellularLocation>
        <location evidence="3 17">Cytoplasm</location>
    </subcellularLocation>
</comment>
<keyword evidence="6 17" id="KW-0963">Cytoplasm</keyword>
<dbReference type="InterPro" id="IPR016166">
    <property type="entry name" value="FAD-bd_PCMH"/>
</dbReference>
<dbReference type="Pfam" id="PF01565">
    <property type="entry name" value="FAD_binding_4"/>
    <property type="match status" value="1"/>
</dbReference>
<dbReference type="PROSITE" id="PS51387">
    <property type="entry name" value="FAD_PCMH"/>
    <property type="match status" value="1"/>
</dbReference>
<dbReference type="KEGG" id="pcat:Pcatena_06390"/>
<dbReference type="GO" id="GO:0009252">
    <property type="term" value="P:peptidoglycan biosynthetic process"/>
    <property type="evidence" value="ECO:0007669"/>
    <property type="project" value="UniProtKB-UniRule"/>
</dbReference>
<keyword evidence="10 17" id="KW-0521">NADP</keyword>
<dbReference type="GeneID" id="88848769"/>
<evidence type="ECO:0000256" key="5">
    <source>
        <dbReference type="ARBA" id="ARBA00010485"/>
    </source>
</evidence>
<comment type="pathway">
    <text evidence="4 17">Cell wall biogenesis; peptidoglycan biosynthesis.</text>
</comment>
<dbReference type="GO" id="GO:0051301">
    <property type="term" value="P:cell division"/>
    <property type="evidence" value="ECO:0007669"/>
    <property type="project" value="UniProtKB-KW"/>
</dbReference>